<dbReference type="PANTHER" id="PTHR11092:SF0">
    <property type="entry name" value="EPIMERASE FAMILY PROTEIN SDR39U1"/>
    <property type="match status" value="1"/>
</dbReference>
<feature type="domain" description="DUF1731" evidence="3">
    <location>
        <begin position="254"/>
        <end position="300"/>
    </location>
</feature>
<accession>A0A2P2E1R3</accession>
<evidence type="ECO:0000313" key="4">
    <source>
        <dbReference type="EMBL" id="GBF50804.1"/>
    </source>
</evidence>
<dbReference type="RefSeq" id="WP_108976845.1">
    <property type="nucleotide sequence ID" value="NZ_BFBB01000007.1"/>
</dbReference>
<dbReference type="InterPro" id="IPR013549">
    <property type="entry name" value="DUF1731"/>
</dbReference>
<dbReference type="InterPro" id="IPR036291">
    <property type="entry name" value="NAD(P)-bd_dom_sf"/>
</dbReference>
<protein>
    <submittedName>
        <fullName evidence="4">Nucleoside-diphosphate sugar epimerase</fullName>
    </submittedName>
</protein>
<evidence type="ECO:0000259" key="3">
    <source>
        <dbReference type="Pfam" id="PF08338"/>
    </source>
</evidence>
<keyword evidence="5" id="KW-1185">Reference proteome</keyword>
<comment type="similarity">
    <text evidence="1">Belongs to the NAD(P)-dependent epimerase/dehydratase family. SDR39U1 subfamily.</text>
</comment>
<dbReference type="Pfam" id="PF08338">
    <property type="entry name" value="DUF1731"/>
    <property type="match status" value="1"/>
</dbReference>
<comment type="caution">
    <text evidence="4">The sequence shown here is derived from an EMBL/GenBank/DDBJ whole genome shotgun (WGS) entry which is preliminary data.</text>
</comment>
<dbReference type="SUPFAM" id="SSF51735">
    <property type="entry name" value="NAD(P)-binding Rossmann-fold domains"/>
    <property type="match status" value="1"/>
</dbReference>
<evidence type="ECO:0000256" key="1">
    <source>
        <dbReference type="ARBA" id="ARBA00009353"/>
    </source>
</evidence>
<dbReference type="OrthoDB" id="9801773at2"/>
<dbReference type="Gene3D" id="3.40.50.720">
    <property type="entry name" value="NAD(P)-binding Rossmann-like Domain"/>
    <property type="match status" value="1"/>
</dbReference>
<dbReference type="Proteomes" id="UP000245133">
    <property type="component" value="Unassembled WGS sequence"/>
</dbReference>
<dbReference type="InterPro" id="IPR010099">
    <property type="entry name" value="SDR39U1"/>
</dbReference>
<evidence type="ECO:0000313" key="5">
    <source>
        <dbReference type="Proteomes" id="UP000245133"/>
    </source>
</evidence>
<evidence type="ECO:0000259" key="2">
    <source>
        <dbReference type="Pfam" id="PF01370"/>
    </source>
</evidence>
<feature type="domain" description="NAD-dependent epimerase/dehydratase" evidence="2">
    <location>
        <begin position="5"/>
        <end position="227"/>
    </location>
</feature>
<proteinExistence type="inferred from homology"/>
<dbReference type="InterPro" id="IPR001509">
    <property type="entry name" value="Epimerase_deHydtase"/>
</dbReference>
<gene>
    <name evidence="4" type="ORF">LPTSP4_23310</name>
</gene>
<sequence length="304" mass="33182">MKIGILGGTGLIGTEIIRTGSAKGNSFRLFSRRDTVPPALQGIANLDLVTCTIPSSQQLEGLDALINLVGEPIAGVRWTEERKELIRTSRVEFTRGLVARIKDCKNPPSILLQSSAVGYYGMNPFRHPAYSEEQPAGEDFLAKICVDWERETDALSDRGIRVIKLRTGIVLSLKGGALEKMLPPFQMGVGGMIASGEQGMSWIHISDFVAATFYLLQRKSASGAFNIVAPNPTSNAEFSKTLAEVLFRPSFFKIPAFAIQALYGEGAQVVTLGQYVVPSHLTKEGYEFQFQNLKQALQNLLGKS</sequence>
<name>A0A2P2E1R3_9LEPT</name>
<dbReference type="EMBL" id="BFBB01000007">
    <property type="protein sequence ID" value="GBF50804.1"/>
    <property type="molecule type" value="Genomic_DNA"/>
</dbReference>
<dbReference type="PANTHER" id="PTHR11092">
    <property type="entry name" value="SUGAR NUCLEOTIDE EPIMERASE RELATED"/>
    <property type="match status" value="1"/>
</dbReference>
<dbReference type="NCBIfam" id="TIGR01777">
    <property type="entry name" value="yfcH"/>
    <property type="match status" value="1"/>
</dbReference>
<reference evidence="4 5" key="1">
    <citation type="submission" date="2018-02" db="EMBL/GenBank/DDBJ databases">
        <title>Novel Leptospira species isolated from soil and water in Japan.</title>
        <authorList>
            <person name="Nakao R."/>
            <person name="Masuzawa T."/>
        </authorList>
    </citation>
    <scope>NUCLEOTIDE SEQUENCE [LARGE SCALE GENOMIC DNA]</scope>
    <source>
        <strain evidence="4 5">YH101</strain>
    </source>
</reference>
<organism evidence="4 5">
    <name type="scientific">Leptospira ryugenii</name>
    <dbReference type="NCBI Taxonomy" id="1917863"/>
    <lineage>
        <taxon>Bacteria</taxon>
        <taxon>Pseudomonadati</taxon>
        <taxon>Spirochaetota</taxon>
        <taxon>Spirochaetia</taxon>
        <taxon>Leptospirales</taxon>
        <taxon>Leptospiraceae</taxon>
        <taxon>Leptospira</taxon>
    </lineage>
</organism>
<dbReference type="Pfam" id="PF01370">
    <property type="entry name" value="Epimerase"/>
    <property type="match status" value="1"/>
</dbReference>
<dbReference type="AlphaFoldDB" id="A0A2P2E1R3"/>